<dbReference type="SUPFAM" id="SSF55811">
    <property type="entry name" value="Nudix"/>
    <property type="match status" value="1"/>
</dbReference>
<dbReference type="Gene3D" id="3.90.79.10">
    <property type="entry name" value="Nucleoside Triphosphate Pyrophosphohydrolase"/>
    <property type="match status" value="1"/>
</dbReference>
<name>A0A1I4MPB9_9PROT</name>
<dbReference type="Pfam" id="PF00293">
    <property type="entry name" value="NUDIX"/>
    <property type="match status" value="1"/>
</dbReference>
<dbReference type="Proteomes" id="UP000199561">
    <property type="component" value="Unassembled WGS sequence"/>
</dbReference>
<protein>
    <submittedName>
        <fullName evidence="4">Predicted NTP pyrophosphohydrolase, NUDIX family</fullName>
    </submittedName>
</protein>
<dbReference type="AlphaFoldDB" id="A0A1I4MPB9"/>
<keyword evidence="5" id="KW-1185">Reference proteome</keyword>
<keyword evidence="2 4" id="KW-0378">Hydrolase</keyword>
<organism evidence="4 5">
    <name type="scientific">Nitrosomonas nitrosa</name>
    <dbReference type="NCBI Taxonomy" id="52442"/>
    <lineage>
        <taxon>Bacteria</taxon>
        <taxon>Pseudomonadati</taxon>
        <taxon>Pseudomonadota</taxon>
        <taxon>Betaproteobacteria</taxon>
        <taxon>Nitrosomonadales</taxon>
        <taxon>Nitrosomonadaceae</taxon>
        <taxon>Nitrosomonas</taxon>
    </lineage>
</organism>
<comment type="cofactor">
    <cofactor evidence="1">
        <name>Mg(2+)</name>
        <dbReference type="ChEBI" id="CHEBI:18420"/>
    </cofactor>
</comment>
<evidence type="ECO:0000256" key="2">
    <source>
        <dbReference type="ARBA" id="ARBA00022801"/>
    </source>
</evidence>
<sequence>MGIHSAGILLYRFIEGRLQVILVHSGDPYWANKDEGAWSIPKGICQRDEAPLAAAKREFQEETGQKIEGTFIDLGEAKQPSGRTIHAWALAHHFDTSRIASNLIPLEWPPKSGTIQPRFLGWTGPECAVLGVQDKAQRRGIVTLFQGVTTQPCVHKIAQSAS</sequence>
<dbReference type="EMBL" id="FOUF01000005">
    <property type="protein sequence ID" value="SFM05141.1"/>
    <property type="molecule type" value="Genomic_DNA"/>
</dbReference>
<reference evidence="4 5" key="1">
    <citation type="submission" date="2016-10" db="EMBL/GenBank/DDBJ databases">
        <authorList>
            <person name="de Groot N.N."/>
        </authorList>
    </citation>
    <scope>NUCLEOTIDE SEQUENCE [LARGE SCALE GENOMIC DNA]</scope>
    <source>
        <strain evidence="4 5">Nm146</strain>
    </source>
</reference>
<dbReference type="PANTHER" id="PTHR21340:SF7">
    <property type="entry name" value="NUDIX HYDROLASE DOMAIN-CONTAINING PROTEIN"/>
    <property type="match status" value="1"/>
</dbReference>
<evidence type="ECO:0000313" key="5">
    <source>
        <dbReference type="Proteomes" id="UP000199561"/>
    </source>
</evidence>
<dbReference type="GO" id="GO:0006167">
    <property type="term" value="P:AMP biosynthetic process"/>
    <property type="evidence" value="ECO:0007669"/>
    <property type="project" value="TreeGrafter"/>
</dbReference>
<evidence type="ECO:0000313" key="4">
    <source>
        <dbReference type="EMBL" id="SFM05141.1"/>
    </source>
</evidence>
<dbReference type="PANTHER" id="PTHR21340">
    <property type="entry name" value="DIADENOSINE 5,5-P1,P4-TETRAPHOSPHATE PYROPHOSPHOHYDROLASE MUTT"/>
    <property type="match status" value="1"/>
</dbReference>
<evidence type="ECO:0000256" key="1">
    <source>
        <dbReference type="ARBA" id="ARBA00001946"/>
    </source>
</evidence>
<accession>A0A1I4MPB9</accession>
<feature type="domain" description="Nudix hydrolase" evidence="3">
    <location>
        <begin position="1"/>
        <end position="145"/>
    </location>
</feature>
<dbReference type="InterPro" id="IPR020084">
    <property type="entry name" value="NUDIX_hydrolase_CS"/>
</dbReference>
<dbReference type="GO" id="GO:0006754">
    <property type="term" value="P:ATP biosynthetic process"/>
    <property type="evidence" value="ECO:0007669"/>
    <property type="project" value="TreeGrafter"/>
</dbReference>
<gene>
    <name evidence="4" type="ORF">SAMN05421880_10534</name>
</gene>
<dbReference type="PROSITE" id="PS51462">
    <property type="entry name" value="NUDIX"/>
    <property type="match status" value="1"/>
</dbReference>
<dbReference type="InterPro" id="IPR015797">
    <property type="entry name" value="NUDIX_hydrolase-like_dom_sf"/>
</dbReference>
<dbReference type="InterPro" id="IPR051325">
    <property type="entry name" value="Nudix_hydrolase_domain"/>
</dbReference>
<dbReference type="InterPro" id="IPR000086">
    <property type="entry name" value="NUDIX_hydrolase_dom"/>
</dbReference>
<evidence type="ECO:0000259" key="3">
    <source>
        <dbReference type="PROSITE" id="PS51462"/>
    </source>
</evidence>
<dbReference type="PROSITE" id="PS00893">
    <property type="entry name" value="NUDIX_BOX"/>
    <property type="match status" value="1"/>
</dbReference>
<dbReference type="GO" id="GO:0004081">
    <property type="term" value="F:bis(5'-nucleosyl)-tetraphosphatase (asymmetrical) activity"/>
    <property type="evidence" value="ECO:0007669"/>
    <property type="project" value="TreeGrafter"/>
</dbReference>
<proteinExistence type="predicted"/>
<dbReference type="RefSeq" id="WP_090666659.1">
    <property type="nucleotide sequence ID" value="NZ_FOUF01000005.1"/>
</dbReference>